<gene>
    <name evidence="1" type="ORF">L2E82_08508</name>
</gene>
<organism evidence="1 2">
    <name type="scientific">Cichorium intybus</name>
    <name type="common">Chicory</name>
    <dbReference type="NCBI Taxonomy" id="13427"/>
    <lineage>
        <taxon>Eukaryota</taxon>
        <taxon>Viridiplantae</taxon>
        <taxon>Streptophyta</taxon>
        <taxon>Embryophyta</taxon>
        <taxon>Tracheophyta</taxon>
        <taxon>Spermatophyta</taxon>
        <taxon>Magnoliopsida</taxon>
        <taxon>eudicotyledons</taxon>
        <taxon>Gunneridae</taxon>
        <taxon>Pentapetalae</taxon>
        <taxon>asterids</taxon>
        <taxon>campanulids</taxon>
        <taxon>Asterales</taxon>
        <taxon>Asteraceae</taxon>
        <taxon>Cichorioideae</taxon>
        <taxon>Cichorieae</taxon>
        <taxon>Cichoriinae</taxon>
        <taxon>Cichorium</taxon>
    </lineage>
</organism>
<comment type="caution">
    <text evidence="1">The sequence shown here is derived from an EMBL/GenBank/DDBJ whole genome shotgun (WGS) entry which is preliminary data.</text>
</comment>
<proteinExistence type="predicted"/>
<accession>A0ACB9G6B2</accession>
<keyword evidence="2" id="KW-1185">Reference proteome</keyword>
<reference evidence="1 2" key="2">
    <citation type="journal article" date="2022" name="Mol. Ecol. Resour.">
        <title>The genomes of chicory, endive, great burdock and yacon provide insights into Asteraceae paleo-polyploidization history and plant inulin production.</title>
        <authorList>
            <person name="Fan W."/>
            <person name="Wang S."/>
            <person name="Wang H."/>
            <person name="Wang A."/>
            <person name="Jiang F."/>
            <person name="Liu H."/>
            <person name="Zhao H."/>
            <person name="Xu D."/>
            <person name="Zhang Y."/>
        </authorList>
    </citation>
    <scope>NUCLEOTIDE SEQUENCE [LARGE SCALE GENOMIC DNA]</scope>
    <source>
        <strain evidence="2">cv. Punajuju</strain>
        <tissue evidence="1">Leaves</tissue>
    </source>
</reference>
<name>A0ACB9G6B2_CICIN</name>
<evidence type="ECO:0000313" key="1">
    <source>
        <dbReference type="EMBL" id="KAI3779054.1"/>
    </source>
</evidence>
<protein>
    <submittedName>
        <fullName evidence="1">Uncharacterized protein</fullName>
    </submittedName>
</protein>
<reference evidence="2" key="1">
    <citation type="journal article" date="2022" name="Mol. Ecol. Resour.">
        <title>The genomes of chicory, endive, great burdock and yacon provide insights into Asteraceae palaeo-polyploidization history and plant inulin production.</title>
        <authorList>
            <person name="Fan W."/>
            <person name="Wang S."/>
            <person name="Wang H."/>
            <person name="Wang A."/>
            <person name="Jiang F."/>
            <person name="Liu H."/>
            <person name="Zhao H."/>
            <person name="Xu D."/>
            <person name="Zhang Y."/>
        </authorList>
    </citation>
    <scope>NUCLEOTIDE SEQUENCE [LARGE SCALE GENOMIC DNA]</scope>
    <source>
        <strain evidence="2">cv. Punajuju</strain>
    </source>
</reference>
<dbReference type="EMBL" id="CM042010">
    <property type="protein sequence ID" value="KAI3779054.1"/>
    <property type="molecule type" value="Genomic_DNA"/>
</dbReference>
<dbReference type="Proteomes" id="UP001055811">
    <property type="component" value="Linkage Group LG02"/>
</dbReference>
<evidence type="ECO:0000313" key="2">
    <source>
        <dbReference type="Proteomes" id="UP001055811"/>
    </source>
</evidence>
<sequence>MASSISYPSPILLSTSLSTLPKPGRPKCRQRLLVFAAKGDVGHHMVDENMIVLRKRIHEMKIVEAKYEAPSEWMDWEKRNYVSYNAYISEVMRVLQSMLMNTRPSLAIGMMVLIALSVPVSSYVVISNAMGIVDEVLVGFL</sequence>